<dbReference type="SMART" id="SM00091">
    <property type="entry name" value="PAS"/>
    <property type="match status" value="2"/>
</dbReference>
<feature type="region of interest" description="Disordered" evidence="5">
    <location>
        <begin position="1153"/>
        <end position="1230"/>
    </location>
</feature>
<feature type="domain" description="PAS" evidence="7">
    <location>
        <begin position="136"/>
        <end position="207"/>
    </location>
</feature>
<reference evidence="8 9" key="1">
    <citation type="submission" date="2021-05" db="EMBL/GenBank/DDBJ databases">
        <title>Genome Assembly of Synthetic Allotetraploid Brassica napus Reveals Homoeologous Exchanges between Subgenomes.</title>
        <authorList>
            <person name="Davis J.T."/>
        </authorList>
    </citation>
    <scope>NUCLEOTIDE SEQUENCE [LARGE SCALE GENOMIC DNA]</scope>
    <source>
        <strain evidence="9">cv. Da-Ae</strain>
        <tissue evidence="8">Seedling</tissue>
    </source>
</reference>
<evidence type="ECO:0000256" key="3">
    <source>
        <dbReference type="ARBA" id="ARBA00022991"/>
    </source>
</evidence>
<dbReference type="EMBL" id="JAGKQM010000015">
    <property type="protein sequence ID" value="KAH0881412.1"/>
    <property type="molecule type" value="Genomic_DNA"/>
</dbReference>
<feature type="domain" description="Protein kinase" evidence="6">
    <location>
        <begin position="474"/>
        <end position="741"/>
    </location>
</feature>
<evidence type="ECO:0000256" key="1">
    <source>
        <dbReference type="ARBA" id="ARBA00022543"/>
    </source>
</evidence>
<feature type="region of interest" description="Disordered" evidence="5">
    <location>
        <begin position="816"/>
        <end position="859"/>
    </location>
</feature>
<dbReference type="SUPFAM" id="SSF55785">
    <property type="entry name" value="PYP-like sensor domain (PAS domain)"/>
    <property type="match status" value="2"/>
</dbReference>
<keyword evidence="1" id="KW-0600">Photoreceptor protein</keyword>
<dbReference type="SMART" id="SM00220">
    <property type="entry name" value="S_TKc"/>
    <property type="match status" value="2"/>
</dbReference>
<feature type="non-terminal residue" evidence="8">
    <location>
        <position position="1"/>
    </location>
</feature>
<keyword evidence="3" id="KW-0157">Chromophore</keyword>
<accession>A0ABQ7ZMF1</accession>
<feature type="region of interest" description="Disordered" evidence="5">
    <location>
        <begin position="1042"/>
        <end position="1078"/>
    </location>
</feature>
<dbReference type="PROSITE" id="PS50112">
    <property type="entry name" value="PAS"/>
    <property type="match status" value="2"/>
</dbReference>
<feature type="region of interest" description="Disordered" evidence="5">
    <location>
        <begin position="77"/>
        <end position="105"/>
    </location>
</feature>
<evidence type="ECO:0000259" key="6">
    <source>
        <dbReference type="PROSITE" id="PS50011"/>
    </source>
</evidence>
<evidence type="ECO:0000256" key="4">
    <source>
        <dbReference type="ARBA" id="ARBA00023170"/>
    </source>
</evidence>
<dbReference type="PROSITE" id="PS00108">
    <property type="entry name" value="PROTEIN_KINASE_ST"/>
    <property type="match status" value="2"/>
</dbReference>
<dbReference type="PANTHER" id="PTHR44329">
    <property type="entry name" value="SERINE/THREONINE-PROTEIN KINASE TNNI3K-RELATED"/>
    <property type="match status" value="1"/>
</dbReference>
<comment type="caution">
    <text evidence="8">The sequence shown here is derived from an EMBL/GenBank/DDBJ whole genome shotgun (WGS) entry which is preliminary data.</text>
</comment>
<feature type="domain" description="PAS" evidence="7">
    <location>
        <begin position="882"/>
        <end position="927"/>
    </location>
</feature>
<dbReference type="InterPro" id="IPR008271">
    <property type="entry name" value="Ser/Thr_kinase_AS"/>
</dbReference>
<keyword evidence="9" id="KW-1185">Reference proteome</keyword>
<feature type="region of interest" description="Disordered" evidence="5">
    <location>
        <begin position="377"/>
        <end position="437"/>
    </location>
</feature>
<dbReference type="InterPro" id="IPR013767">
    <property type="entry name" value="PAS_fold"/>
</dbReference>
<dbReference type="Gene3D" id="3.30.450.20">
    <property type="entry name" value="PAS domain"/>
    <property type="match status" value="2"/>
</dbReference>
<dbReference type="InterPro" id="IPR001245">
    <property type="entry name" value="Ser-Thr/Tyr_kinase_cat_dom"/>
</dbReference>
<proteinExistence type="predicted"/>
<dbReference type="InterPro" id="IPR011009">
    <property type="entry name" value="Kinase-like_dom_sf"/>
</dbReference>
<sequence>RKAVINLNTHGQEDFQPLFEYSLFKFLLNLLLCSVFSSAMEKPPPNELLKKLLELEQSHEHLKQEMSRLKVSTELTQQSHSVSPYRPERRNIGEGAPARRKSVPAAFQKQKRIQDSINLRDGVGGIGRWSSAGKFTNRQYFNILQSISQSVHVFDLNMQIIFWNAMSEKIYGYTAEEVVGKNPVDVMVEERDAPFAMGVAQRCVSGESWTGEFPLKSKSGERILAVCTCSPFYDDDGSLVGNTEPYLHPRVPLATIHAKESETNFSAGRNGFASRLGFGTKGAGLDSHQPIQTVIASKISFLASKVSNKVKLKMRVGDSGATLSEGVCGATLSHNSDNASSSGVSIQRGDLIYPPFGVFSCDESDGNAAAPKILTSKAEHEVSKGRAGDSGWPWLQNEQGKDKSNQISPFCDVNSGSDSSDSSKQDNNEASSMWSSSVNANSTSTCGNASSSGMSNNGDTDSECLEYEILWDDLTIGEDIGRGSCGTVYHGLWFGSDVAVKVFSKQEYSKEVMQSFRQEVSLMRRLRHPNVLLFMGAVTSPPRLCIVSELLPRGSLFLLLRRSASKLDWRRRINMSLDIARGMNYLHCCSPPIVHCDLKSSNLLVDKNWTVKVADFGLSRIKHETYLTSKSGKGTPQWMAPEVLLNESADEKSDIYSFGVVLWELATGKIPWETLNSMQVIGAVGFMNQRLEIPKDIDPRWISLIQSCWHSDTKLRPTFQELMEELKDMQRNSRSSNVVFLVASTKFIEDGEKRQKSASEVQCVVSVKHMEYAVKVETYTHSKANNLTPPAEELLKKILELEESQEHLKQEMSRLKVSTEVRQRSHSVSPHRPARRNIGDGAQLRRKSGAASFRNASPLRKESRFQGSMNLRGGGASAGEFTDKQYLNILQSMAQTVHAYDLNMRIIFWNAMAEKLYGYSAAEALDNRDAACAMNIARRCVRGESWTGEFPVKTKSGERFSAVTTCSPFYDDDGTLIGVICITSKTEHYMNPRISLAKLKGQEGETSSHPARNSFSSKLGLDSDQPIQAAISSKISNLASKVSDKVRSKMRAGDSSATPSEGGSGDSHHSDHGVYGATLSDHRDDAAASSGSTAPRGDFIPAPFGVFTCNDEKLPSKPFKDSSDGCDEKPAIHKVLTSKAEEWMVKKGVSLPWKGNEQEDSKGRPTHSVWPWVQSDQEKDKSGLKSESLAFESKKPTNSEGSSLWSSSVNANNTSSASSNGSTSNSVMNKVDTDSEGLEYEILWDDLTIGEQIGQGRSCGTVYHGLWFGSDVAVKVFSKQEYSKEIIQSFRQEVSLMRRLRHPNVLLFMGAVTSPPRLCIVSEFLPRGSLFRLLQRNTSKLDWRRRINMAMDIARGMNYLHSCSPPIIHRDLKSSNLLVDKNWTVKVADFGLSRIKHETYLTSKSGKGTPQWMAPEVLRNESADEKSDIYSFGVVLWELATEKIPWETLNSMQVIGAVGFMNQRLEIPKDIDPLWIALMESCWHSDTKVRPTFRELMEKLRELQKKYSIQFQAKRAALLDNSPLNDN</sequence>
<evidence type="ECO:0000313" key="8">
    <source>
        <dbReference type="EMBL" id="KAH0881412.1"/>
    </source>
</evidence>
<evidence type="ECO:0000259" key="7">
    <source>
        <dbReference type="PROSITE" id="PS50112"/>
    </source>
</evidence>
<dbReference type="NCBIfam" id="TIGR00229">
    <property type="entry name" value="sensory_box"/>
    <property type="match status" value="2"/>
</dbReference>
<feature type="region of interest" description="Disordered" evidence="5">
    <location>
        <begin position="1000"/>
        <end position="1020"/>
    </location>
</feature>
<dbReference type="Pfam" id="PF00989">
    <property type="entry name" value="PAS"/>
    <property type="match status" value="1"/>
</dbReference>
<evidence type="ECO:0000256" key="5">
    <source>
        <dbReference type="SAM" id="MobiDB-lite"/>
    </source>
</evidence>
<feature type="compositionally biased region" description="Low complexity" evidence="5">
    <location>
        <begin position="428"/>
        <end position="437"/>
    </location>
</feature>
<dbReference type="InterPro" id="IPR000014">
    <property type="entry name" value="PAS"/>
</dbReference>
<dbReference type="InterPro" id="IPR000719">
    <property type="entry name" value="Prot_kinase_dom"/>
</dbReference>
<dbReference type="InterPro" id="IPR051681">
    <property type="entry name" value="Ser/Thr_Kinases-Pseudokinases"/>
</dbReference>
<dbReference type="PRINTS" id="PR00109">
    <property type="entry name" value="TYRKINASE"/>
</dbReference>
<dbReference type="PANTHER" id="PTHR44329:SF186">
    <property type="entry name" value="PROTEIN KINASE DOMAIN-CONTAINING PROTEIN"/>
    <property type="match status" value="1"/>
</dbReference>
<evidence type="ECO:0000256" key="2">
    <source>
        <dbReference type="ARBA" id="ARBA00022606"/>
    </source>
</evidence>
<dbReference type="PROSITE" id="PS50011">
    <property type="entry name" value="PROTEIN_KINASE_DOM"/>
    <property type="match status" value="2"/>
</dbReference>
<gene>
    <name evidence="8" type="ORF">HID58_068806</name>
</gene>
<keyword evidence="2" id="KW-0716">Sensory transduction</keyword>
<evidence type="ECO:0000313" key="9">
    <source>
        <dbReference type="Proteomes" id="UP000824890"/>
    </source>
</evidence>
<dbReference type="InterPro" id="IPR035965">
    <property type="entry name" value="PAS-like_dom_sf"/>
</dbReference>
<feature type="compositionally biased region" description="Basic and acidic residues" evidence="5">
    <location>
        <begin position="377"/>
        <end position="387"/>
    </location>
</feature>
<organism evidence="8 9">
    <name type="scientific">Brassica napus</name>
    <name type="common">Rape</name>
    <dbReference type="NCBI Taxonomy" id="3708"/>
    <lineage>
        <taxon>Eukaryota</taxon>
        <taxon>Viridiplantae</taxon>
        <taxon>Streptophyta</taxon>
        <taxon>Embryophyta</taxon>
        <taxon>Tracheophyta</taxon>
        <taxon>Spermatophyta</taxon>
        <taxon>Magnoliopsida</taxon>
        <taxon>eudicotyledons</taxon>
        <taxon>Gunneridae</taxon>
        <taxon>Pentapetalae</taxon>
        <taxon>rosids</taxon>
        <taxon>malvids</taxon>
        <taxon>Brassicales</taxon>
        <taxon>Brassicaceae</taxon>
        <taxon>Brassiceae</taxon>
        <taxon>Brassica</taxon>
    </lineage>
</organism>
<feature type="compositionally biased region" description="Polar residues" evidence="5">
    <location>
        <begin position="1004"/>
        <end position="1017"/>
    </location>
</feature>
<dbReference type="Pfam" id="PF07714">
    <property type="entry name" value="PK_Tyr_Ser-Thr"/>
    <property type="match status" value="2"/>
</dbReference>
<dbReference type="Gene3D" id="3.30.200.20">
    <property type="entry name" value="Phosphorylase Kinase, domain 1"/>
    <property type="match status" value="2"/>
</dbReference>
<dbReference type="CDD" id="cd13999">
    <property type="entry name" value="STKc_MAP3K-like"/>
    <property type="match status" value="2"/>
</dbReference>
<feature type="compositionally biased region" description="Low complexity" evidence="5">
    <location>
        <begin position="1206"/>
        <end position="1227"/>
    </location>
</feature>
<dbReference type="CDD" id="cd00130">
    <property type="entry name" value="PAS"/>
    <property type="match status" value="2"/>
</dbReference>
<evidence type="ECO:0008006" key="10">
    <source>
        <dbReference type="Google" id="ProtNLM"/>
    </source>
</evidence>
<protein>
    <recommendedName>
        <fullName evidence="10">Serine/threonine-protein kinase EDR1</fullName>
    </recommendedName>
</protein>
<keyword evidence="4" id="KW-0675">Receptor</keyword>
<dbReference type="Gene3D" id="1.10.510.10">
    <property type="entry name" value="Transferase(Phosphotransferase) domain 1"/>
    <property type="match status" value="2"/>
</dbReference>
<dbReference type="Proteomes" id="UP000824890">
    <property type="component" value="Unassembled WGS sequence"/>
</dbReference>
<dbReference type="SUPFAM" id="SSF56112">
    <property type="entry name" value="Protein kinase-like (PK-like)"/>
    <property type="match status" value="2"/>
</dbReference>
<name>A0ABQ7ZMF1_BRANA</name>
<dbReference type="Pfam" id="PF13426">
    <property type="entry name" value="PAS_9"/>
    <property type="match status" value="1"/>
</dbReference>
<feature type="domain" description="Protein kinase" evidence="6">
    <location>
        <begin position="1247"/>
        <end position="1503"/>
    </location>
</feature>